<organism evidence="2 3">
    <name type="scientific">Elizabethkingia ursingii</name>
    <dbReference type="NCBI Taxonomy" id="1756150"/>
    <lineage>
        <taxon>Bacteria</taxon>
        <taxon>Pseudomonadati</taxon>
        <taxon>Bacteroidota</taxon>
        <taxon>Flavobacteriia</taxon>
        <taxon>Flavobacteriales</taxon>
        <taxon>Weeksellaceae</taxon>
        <taxon>Elizabethkingia</taxon>
    </lineage>
</organism>
<keyword evidence="3" id="KW-1185">Reference proteome</keyword>
<keyword evidence="1" id="KW-0812">Transmembrane</keyword>
<protein>
    <submittedName>
        <fullName evidence="2">Uncharacterized protein</fullName>
    </submittedName>
</protein>
<reference evidence="2 3" key="1">
    <citation type="submission" date="2016-07" db="EMBL/GenBank/DDBJ databases">
        <title>Revisiting the Taxonomy of the Elizabethkingia Genus based on Whole-Genome Sequencing, Optical Mapping, and MALDI-TOF.</title>
        <authorList>
            <person name="Nicholson A.C."/>
        </authorList>
    </citation>
    <scope>NUCLEOTIDE SEQUENCE [LARGE SCALE GENOMIC DNA]</scope>
    <source>
        <strain evidence="2 3">C1558</strain>
    </source>
</reference>
<name>A0ABX3N947_9FLAO</name>
<sequence length="87" mass="10500">MSLWVFLVLIFFQVYLKWLKKPALYRNYTAILGIIFNITFLHHHFRDLLFLNNKSWYPASYKGSILYDYDDQADKKAIALLFFTKNN</sequence>
<dbReference type="EMBL" id="MBDS01000014">
    <property type="protein sequence ID" value="OPB89037.1"/>
    <property type="molecule type" value="Genomic_DNA"/>
</dbReference>
<dbReference type="Proteomes" id="UP000190016">
    <property type="component" value="Unassembled WGS sequence"/>
</dbReference>
<proteinExistence type="predicted"/>
<keyword evidence="1" id="KW-1133">Transmembrane helix</keyword>
<accession>A0ABX3N947</accession>
<evidence type="ECO:0000256" key="1">
    <source>
        <dbReference type="SAM" id="Phobius"/>
    </source>
</evidence>
<feature type="transmembrane region" description="Helical" evidence="1">
    <location>
        <begin position="26"/>
        <end position="45"/>
    </location>
</feature>
<keyword evidence="1" id="KW-0472">Membrane</keyword>
<evidence type="ECO:0000313" key="2">
    <source>
        <dbReference type="EMBL" id="OPB89037.1"/>
    </source>
</evidence>
<gene>
    <name evidence="2" type="ORF">BB021_06655</name>
</gene>
<evidence type="ECO:0000313" key="3">
    <source>
        <dbReference type="Proteomes" id="UP000190016"/>
    </source>
</evidence>
<comment type="caution">
    <text evidence="2">The sequence shown here is derived from an EMBL/GenBank/DDBJ whole genome shotgun (WGS) entry which is preliminary data.</text>
</comment>